<dbReference type="GO" id="GO:0006281">
    <property type="term" value="P:DNA repair"/>
    <property type="evidence" value="ECO:0007669"/>
    <property type="project" value="InterPro"/>
</dbReference>
<proteinExistence type="inferred from homology"/>
<comment type="function">
    <text evidence="7">Subunit of the replication factor C (RFC) complex which acts during elongation of primed DNA templates by DNA polymerases delta and epsilon, and is necessary for ATP-dependent loading of proliferating cell nuclear antigen (PCNA) onto primed DNA. This subunit binds to the primer-template junction. Binds the PO-B transcription element as well as other GA rich DNA sequences. Can bind single- or double-stranded DNA.</text>
</comment>
<dbReference type="FunFam" id="1.20.272.10:FF:000005">
    <property type="entry name" value="Replication factor C subunit 1"/>
    <property type="match status" value="1"/>
</dbReference>
<dbReference type="PANTHER" id="PTHR23389:SF6">
    <property type="entry name" value="REPLICATION FACTOR C SUBUNIT 1"/>
    <property type="match status" value="1"/>
</dbReference>
<dbReference type="CDD" id="cd00009">
    <property type="entry name" value="AAA"/>
    <property type="match status" value="1"/>
</dbReference>
<feature type="compositionally biased region" description="Basic and acidic residues" evidence="11">
    <location>
        <begin position="131"/>
        <end position="144"/>
    </location>
</feature>
<dbReference type="PANTHER" id="PTHR23389">
    <property type="entry name" value="CHROMOSOME TRANSMISSION FIDELITY FACTOR 18"/>
    <property type="match status" value="1"/>
</dbReference>
<dbReference type="AlphaFoldDB" id="A0A7L2WJ56"/>
<feature type="region of interest" description="Disordered" evidence="11">
    <location>
        <begin position="588"/>
        <end position="625"/>
    </location>
</feature>
<dbReference type="FunFam" id="1.10.8.60:FF:000021">
    <property type="entry name" value="Replication factor C subunit 1"/>
    <property type="match status" value="1"/>
</dbReference>
<dbReference type="InterPro" id="IPR008921">
    <property type="entry name" value="DNA_pol3_clamp-load_cplx_C"/>
</dbReference>
<dbReference type="OrthoDB" id="446168at2759"/>
<dbReference type="PIRSF" id="PIRSF036578">
    <property type="entry name" value="RFC1"/>
    <property type="match status" value="1"/>
</dbReference>
<dbReference type="Gene3D" id="3.40.50.300">
    <property type="entry name" value="P-loop containing nucleotide triphosphate hydrolases"/>
    <property type="match status" value="1"/>
</dbReference>
<feature type="non-terminal residue" evidence="14">
    <location>
        <position position="1"/>
    </location>
</feature>
<feature type="domain" description="DNA replication factor RFC1 C-terminal" evidence="13">
    <location>
        <begin position="402"/>
        <end position="555"/>
    </location>
</feature>
<keyword evidence="15" id="KW-1185">Reference proteome</keyword>
<feature type="compositionally biased region" description="Basic and acidic residues" evidence="11">
    <location>
        <begin position="23"/>
        <end position="44"/>
    </location>
</feature>
<evidence type="ECO:0000256" key="7">
    <source>
        <dbReference type="ARBA" id="ARBA00054501"/>
    </source>
</evidence>
<reference evidence="14 15" key="1">
    <citation type="submission" date="2019-09" db="EMBL/GenBank/DDBJ databases">
        <title>Bird 10,000 Genomes (B10K) Project - Family phase.</title>
        <authorList>
            <person name="Zhang G."/>
        </authorList>
    </citation>
    <scope>NUCLEOTIDE SEQUENCE [LARGE SCALE GENOMIC DNA]</scope>
    <source>
        <strain evidence="14">B10K-DU-012-58</strain>
        <tissue evidence="14">Muscle</tissue>
    </source>
</reference>
<evidence type="ECO:0000256" key="2">
    <source>
        <dbReference type="ARBA" id="ARBA00006116"/>
    </source>
</evidence>
<dbReference type="GO" id="GO:0005524">
    <property type="term" value="F:ATP binding"/>
    <property type="evidence" value="ECO:0007669"/>
    <property type="project" value="UniProtKB-KW"/>
</dbReference>
<dbReference type="InterPro" id="IPR047854">
    <property type="entry name" value="RFC_lid"/>
</dbReference>
<dbReference type="InterPro" id="IPR003959">
    <property type="entry name" value="ATPase_AAA_core"/>
</dbReference>
<dbReference type="Proteomes" id="UP000580171">
    <property type="component" value="Unassembled WGS sequence"/>
</dbReference>
<dbReference type="GO" id="GO:0006260">
    <property type="term" value="P:DNA replication"/>
    <property type="evidence" value="ECO:0007669"/>
    <property type="project" value="UniProtKB-KW"/>
</dbReference>
<evidence type="ECO:0000256" key="3">
    <source>
        <dbReference type="ARBA" id="ARBA00022705"/>
    </source>
</evidence>
<evidence type="ECO:0000259" key="13">
    <source>
        <dbReference type="Pfam" id="PF08519"/>
    </source>
</evidence>
<evidence type="ECO:0000313" key="14">
    <source>
        <dbReference type="EMBL" id="NXS70972.1"/>
    </source>
</evidence>
<evidence type="ECO:0000256" key="8">
    <source>
        <dbReference type="ARBA" id="ARBA00064311"/>
    </source>
</evidence>
<dbReference type="Pfam" id="PF25361">
    <property type="entry name" value="AAA_lid_RFC1"/>
    <property type="match status" value="1"/>
</dbReference>
<comment type="subcellular location">
    <subcellularLocation>
        <location evidence="1">Nucleus</location>
    </subcellularLocation>
</comment>
<dbReference type="FunFam" id="3.40.50.300:FF:000395">
    <property type="entry name" value="Replication factor C subunit 1"/>
    <property type="match status" value="1"/>
</dbReference>
<keyword evidence="4" id="KW-0547">Nucleotide-binding</keyword>
<evidence type="ECO:0000256" key="10">
    <source>
        <dbReference type="ARBA" id="ARBA00077727"/>
    </source>
</evidence>
<evidence type="ECO:0000256" key="9">
    <source>
        <dbReference type="ARBA" id="ARBA00075134"/>
    </source>
</evidence>
<dbReference type="SUPFAM" id="SSF52540">
    <property type="entry name" value="P-loop containing nucleoside triphosphate hydrolases"/>
    <property type="match status" value="1"/>
</dbReference>
<evidence type="ECO:0000256" key="1">
    <source>
        <dbReference type="ARBA" id="ARBA00004123"/>
    </source>
</evidence>
<dbReference type="Gene3D" id="1.20.272.10">
    <property type="match status" value="1"/>
</dbReference>
<keyword evidence="5" id="KW-0067">ATP-binding</keyword>
<dbReference type="Pfam" id="PF00004">
    <property type="entry name" value="AAA"/>
    <property type="match status" value="1"/>
</dbReference>
<protein>
    <recommendedName>
        <fullName evidence="10">Activator 1 large subunit</fullName>
    </recommendedName>
    <alternativeName>
        <fullName evidence="9">Replication factor C 140 kDa subunit</fullName>
    </alternativeName>
</protein>
<sequence length="625" mass="70371">KAESRPKKTPQKAEAGKRNSSPFKREAVNKKYKSTPEKGDTVKSVKKETTAVRKLMDFKWQTVEKNEAPKPEGNLVSEINEDGTERLLWVDKYKPVSLKAIIGQQGEQSCANKLLRWLRNWHKNTSEDGQGDQHAKTNKTGGKDDGTGFKAALLSGPPGVGKTTTASLVCKELGYSYVELNASDTRSKNSLKEVVAESLNNTSIKDFYSGISCNCFNVFKSQELIGLIRNTKIPIICMCNDRNHPKIRSLVHYCFDLRFQRPRLEQIKGAMMSIAFKEGLKIPPPAMQEIILAANQDIRQVLHNLNMWCTKDKSLTYDEAKTDASRAKKDIKLGPFDVVRKVFATGEEASRMSLIDKSDLFFHDYSLAPLFVQENYVHVKPAAAGGNLKKHLVLLSRAADSICDGDIVDKQIRSKQNWNLLPTQAIYASVLPGELMRGYMSQFPVFPSWLGKFSSTGKHDRIIQELAMHMSLRTQTCKRTVNMEYLSYLRDAVVQPLKDFGADGVQEAIIFMDSYCLMKEDIENIMEISMWGGKPSPFSKLDPKVKAAFTRAYNKEAHLTPYSLNSVKTSRRQSGAAVTLELNEDLNVEEIQSDEDEQDTVESDAMIKQKKAKSSKLPKREKNEE</sequence>
<dbReference type="CDD" id="cd18140">
    <property type="entry name" value="HLD_clamp_RFC"/>
    <property type="match status" value="1"/>
</dbReference>
<feature type="compositionally biased region" description="Basic residues" evidence="11">
    <location>
        <begin position="608"/>
        <end position="617"/>
    </location>
</feature>
<dbReference type="GO" id="GO:0061860">
    <property type="term" value="F:DNA clamp unloader activity"/>
    <property type="evidence" value="ECO:0007669"/>
    <property type="project" value="TreeGrafter"/>
</dbReference>
<feature type="region of interest" description="Disordered" evidence="11">
    <location>
        <begin position="1"/>
        <end position="44"/>
    </location>
</feature>
<dbReference type="InterPro" id="IPR012178">
    <property type="entry name" value="RFC1"/>
</dbReference>
<dbReference type="GO" id="GO:0005663">
    <property type="term" value="C:DNA replication factor C complex"/>
    <property type="evidence" value="ECO:0007669"/>
    <property type="project" value="InterPro"/>
</dbReference>
<dbReference type="Gene3D" id="1.10.8.60">
    <property type="match status" value="1"/>
</dbReference>
<gene>
    <name evidence="14" type="primary">Rfc1</name>
    <name evidence="14" type="ORF">PANHAL_R07386</name>
</gene>
<organism evidence="14 15">
    <name type="scientific">Pandion haliaetus</name>
    <name type="common">Osprey</name>
    <name type="synonym">Falco haliaetus</name>
    <dbReference type="NCBI Taxonomy" id="56262"/>
    <lineage>
        <taxon>Eukaryota</taxon>
        <taxon>Metazoa</taxon>
        <taxon>Chordata</taxon>
        <taxon>Craniata</taxon>
        <taxon>Vertebrata</taxon>
        <taxon>Euteleostomi</taxon>
        <taxon>Archelosauria</taxon>
        <taxon>Archosauria</taxon>
        <taxon>Dinosauria</taxon>
        <taxon>Saurischia</taxon>
        <taxon>Theropoda</taxon>
        <taxon>Coelurosauria</taxon>
        <taxon>Aves</taxon>
        <taxon>Neognathae</taxon>
        <taxon>Neoaves</taxon>
        <taxon>Telluraves</taxon>
        <taxon>Accipitrimorphae</taxon>
        <taxon>Accipitriformes</taxon>
        <taxon>Pandionidae</taxon>
        <taxon>Pandion</taxon>
    </lineage>
</organism>
<keyword evidence="3" id="KW-0235">DNA replication</keyword>
<feature type="region of interest" description="Disordered" evidence="11">
    <location>
        <begin position="124"/>
        <end position="144"/>
    </location>
</feature>
<dbReference type="GO" id="GO:0016887">
    <property type="term" value="F:ATP hydrolysis activity"/>
    <property type="evidence" value="ECO:0007669"/>
    <property type="project" value="InterPro"/>
</dbReference>
<evidence type="ECO:0000313" key="15">
    <source>
        <dbReference type="Proteomes" id="UP000580171"/>
    </source>
</evidence>
<comment type="similarity">
    <text evidence="2">Belongs to the activator 1 large subunit family.</text>
</comment>
<evidence type="ECO:0000256" key="6">
    <source>
        <dbReference type="ARBA" id="ARBA00023242"/>
    </source>
</evidence>
<evidence type="ECO:0000256" key="4">
    <source>
        <dbReference type="ARBA" id="ARBA00022741"/>
    </source>
</evidence>
<dbReference type="InterPro" id="IPR027417">
    <property type="entry name" value="P-loop_NTPase"/>
</dbReference>
<dbReference type="Pfam" id="PF08519">
    <property type="entry name" value="RFC1"/>
    <property type="match status" value="1"/>
</dbReference>
<feature type="domain" description="ATPase AAA-type core" evidence="12">
    <location>
        <begin position="153"/>
        <end position="193"/>
    </location>
</feature>
<evidence type="ECO:0000259" key="12">
    <source>
        <dbReference type="Pfam" id="PF00004"/>
    </source>
</evidence>
<dbReference type="GO" id="GO:0005634">
    <property type="term" value="C:nucleus"/>
    <property type="evidence" value="ECO:0007669"/>
    <property type="project" value="UniProtKB-SubCell"/>
</dbReference>
<keyword evidence="6" id="KW-0539">Nucleus</keyword>
<dbReference type="InterPro" id="IPR013725">
    <property type="entry name" value="DNA_replication_fac_RFC1_C"/>
</dbReference>
<comment type="subunit">
    <text evidence="8">Large subunit of the RFC complex, an heteropentameric complex consisting of RFC1 and four small subunits RFC2, RFC3, RFC4 and RFC5; the RFC complex interacts with PCNA and the interaction involves RFC1.</text>
</comment>
<comment type="caution">
    <text evidence="14">The sequence shown here is derived from an EMBL/GenBank/DDBJ whole genome shotgun (WGS) entry which is preliminary data.</text>
</comment>
<dbReference type="SUPFAM" id="SSF48019">
    <property type="entry name" value="post-AAA+ oligomerization domain-like"/>
    <property type="match status" value="1"/>
</dbReference>
<dbReference type="GO" id="GO:0003689">
    <property type="term" value="F:DNA clamp loader activity"/>
    <property type="evidence" value="ECO:0007669"/>
    <property type="project" value="InterPro"/>
</dbReference>
<evidence type="ECO:0000256" key="11">
    <source>
        <dbReference type="SAM" id="MobiDB-lite"/>
    </source>
</evidence>
<dbReference type="EMBL" id="VYZV01023253">
    <property type="protein sequence ID" value="NXS70972.1"/>
    <property type="molecule type" value="Genomic_DNA"/>
</dbReference>
<name>A0A7L2WJ56_PANHA</name>
<feature type="non-terminal residue" evidence="14">
    <location>
        <position position="625"/>
    </location>
</feature>
<accession>A0A7L2WJ56</accession>
<feature type="compositionally biased region" description="Acidic residues" evidence="11">
    <location>
        <begin position="588"/>
        <end position="602"/>
    </location>
</feature>
<dbReference type="GO" id="GO:0003677">
    <property type="term" value="F:DNA binding"/>
    <property type="evidence" value="ECO:0007669"/>
    <property type="project" value="InterPro"/>
</dbReference>
<evidence type="ECO:0000256" key="5">
    <source>
        <dbReference type="ARBA" id="ARBA00022840"/>
    </source>
</evidence>